<dbReference type="Pfam" id="PF14375">
    <property type="entry name" value="Cys_rich_CWC"/>
    <property type="match status" value="1"/>
</dbReference>
<sequence>MTIEPMSNTLKHSAKHEIIPCERCNTAIECKANSYTKCQCSVVQLSINEVQYISELYDGCLCAKCLKELQEEYQEELGVS</sequence>
<accession>A0ABT4LFH0</accession>
<dbReference type="Proteomes" id="UP001144347">
    <property type="component" value="Unassembled WGS sequence"/>
</dbReference>
<dbReference type="InterPro" id="IPR032720">
    <property type="entry name" value="Cys_rich_CWC"/>
</dbReference>
<proteinExistence type="predicted"/>
<keyword evidence="2" id="KW-1185">Reference proteome</keyword>
<organism evidence="1 2">
    <name type="scientific">Pedobacter punctiformis</name>
    <dbReference type="NCBI Taxonomy" id="3004097"/>
    <lineage>
        <taxon>Bacteria</taxon>
        <taxon>Pseudomonadati</taxon>
        <taxon>Bacteroidota</taxon>
        <taxon>Sphingobacteriia</taxon>
        <taxon>Sphingobacteriales</taxon>
        <taxon>Sphingobacteriaceae</taxon>
        <taxon>Pedobacter</taxon>
    </lineage>
</organism>
<dbReference type="EMBL" id="JAPWGM010000006">
    <property type="protein sequence ID" value="MCZ4245579.1"/>
    <property type="molecule type" value="Genomic_DNA"/>
</dbReference>
<evidence type="ECO:0000313" key="2">
    <source>
        <dbReference type="Proteomes" id="UP001144347"/>
    </source>
</evidence>
<evidence type="ECO:0000313" key="1">
    <source>
        <dbReference type="EMBL" id="MCZ4245579.1"/>
    </source>
</evidence>
<dbReference type="RefSeq" id="WP_269428630.1">
    <property type="nucleotide sequence ID" value="NZ_JAPWGM010000006.1"/>
</dbReference>
<comment type="caution">
    <text evidence="1">The sequence shown here is derived from an EMBL/GenBank/DDBJ whole genome shotgun (WGS) entry which is preliminary data.</text>
</comment>
<name>A0ABT4LFH0_9SPHI</name>
<reference evidence="1" key="1">
    <citation type="submission" date="2022-12" db="EMBL/GenBank/DDBJ databases">
        <title>Genome sequence of HCMS5-2.</title>
        <authorList>
            <person name="Woo H."/>
        </authorList>
    </citation>
    <scope>NUCLEOTIDE SEQUENCE</scope>
    <source>
        <strain evidence="1">HCMS5-2</strain>
    </source>
</reference>
<gene>
    <name evidence="1" type="ORF">O0955_16340</name>
</gene>
<protein>
    <submittedName>
        <fullName evidence="1">Cysteine-rich CWC family protein</fullName>
    </submittedName>
</protein>